<evidence type="ECO:0000256" key="6">
    <source>
        <dbReference type="ARBA" id="ARBA00022454"/>
    </source>
</evidence>
<name>A0A436ZYJ4_ARTFL</name>
<dbReference type="GO" id="GO:0005634">
    <property type="term" value="C:nucleus"/>
    <property type="evidence" value="ECO:0007669"/>
    <property type="project" value="UniProtKB-SubCell"/>
</dbReference>
<feature type="compositionally biased region" description="Low complexity" evidence="11">
    <location>
        <begin position="48"/>
        <end position="64"/>
    </location>
</feature>
<keyword evidence="7 10" id="KW-0238">DNA-binding</keyword>
<evidence type="ECO:0000256" key="10">
    <source>
        <dbReference type="RuleBase" id="RU000528"/>
    </source>
</evidence>
<dbReference type="GeneID" id="93588170"/>
<proteinExistence type="inferred from homology"/>
<dbReference type="VEuPathDB" id="FungiDB:DFL_005859"/>
<dbReference type="EMBL" id="SAEB01000007">
    <property type="protein sequence ID" value="RVD84091.1"/>
    <property type="molecule type" value="Genomic_DNA"/>
</dbReference>
<reference evidence="13 14" key="1">
    <citation type="submission" date="2019-01" db="EMBL/GenBank/DDBJ databases">
        <title>Intercellular communication is required for trap formation in the nematode-trapping fungus Duddingtonia flagrans.</title>
        <authorList>
            <person name="Youssar L."/>
            <person name="Wernet V."/>
            <person name="Hensel N."/>
            <person name="Hildebrandt H.-G."/>
            <person name="Fischer R."/>
        </authorList>
    </citation>
    <scope>NUCLEOTIDE SEQUENCE [LARGE SCALE GENOMIC DNA]</scope>
    <source>
        <strain evidence="13 14">CBS H-5679</strain>
    </source>
</reference>
<keyword evidence="9 10" id="KW-0544">Nucleosome core</keyword>
<keyword evidence="14" id="KW-1185">Reference proteome</keyword>
<dbReference type="CDD" id="cd22912">
    <property type="entry name" value="HFD_H4"/>
    <property type="match status" value="1"/>
</dbReference>
<evidence type="ECO:0000256" key="11">
    <source>
        <dbReference type="SAM" id="MobiDB-lite"/>
    </source>
</evidence>
<keyword evidence="8 10" id="KW-0539">Nucleus</keyword>
<keyword evidence="6 10" id="KW-0158">Chromosome</keyword>
<feature type="region of interest" description="Disordered" evidence="11">
    <location>
        <begin position="1"/>
        <end position="112"/>
    </location>
</feature>
<dbReference type="STRING" id="97331.A0A436ZYJ4"/>
<comment type="subcellular location">
    <subcellularLocation>
        <location evidence="3">Chromosome</location>
    </subcellularLocation>
    <subcellularLocation>
        <location evidence="2">Nucleus</location>
    </subcellularLocation>
</comment>
<dbReference type="PRINTS" id="PR00623">
    <property type="entry name" value="HISTONEH4"/>
</dbReference>
<evidence type="ECO:0000256" key="9">
    <source>
        <dbReference type="ARBA" id="ARBA00023269"/>
    </source>
</evidence>
<evidence type="ECO:0000256" key="1">
    <source>
        <dbReference type="ARBA" id="ARBA00002001"/>
    </source>
</evidence>
<dbReference type="SMART" id="SM00803">
    <property type="entry name" value="TAF"/>
    <property type="match status" value="1"/>
</dbReference>
<dbReference type="InterPro" id="IPR009072">
    <property type="entry name" value="Histone-fold"/>
</dbReference>
<evidence type="ECO:0000256" key="5">
    <source>
        <dbReference type="ARBA" id="ARBA00011538"/>
    </source>
</evidence>
<evidence type="ECO:0000256" key="2">
    <source>
        <dbReference type="ARBA" id="ARBA00004123"/>
    </source>
</evidence>
<evidence type="ECO:0000256" key="4">
    <source>
        <dbReference type="ARBA" id="ARBA00006564"/>
    </source>
</evidence>
<dbReference type="GO" id="GO:0030527">
    <property type="term" value="F:structural constituent of chromatin"/>
    <property type="evidence" value="ECO:0007669"/>
    <property type="project" value="InterPro"/>
</dbReference>
<dbReference type="OrthoDB" id="2532770at2759"/>
<protein>
    <recommendedName>
        <fullName evidence="10">Histone H4</fullName>
    </recommendedName>
</protein>
<dbReference type="GO" id="GO:0046982">
    <property type="term" value="F:protein heterodimerization activity"/>
    <property type="evidence" value="ECO:0007669"/>
    <property type="project" value="InterPro"/>
</dbReference>
<dbReference type="InterPro" id="IPR004823">
    <property type="entry name" value="TAF_TATA-bd_Histone-like_dom"/>
</dbReference>
<comment type="function">
    <text evidence="1 10">Core component of nucleosome. Nucleosomes wrap and compact DNA into chromatin, limiting DNA accessibility to the cellular machineries which require DNA as a template. Histones thereby play a central role in transcription regulation, DNA repair, DNA replication and chromosomal stability. DNA accessibility is regulated via a complex set of post-translational modifications of histones, also called histone code, and nucleosome remodeling.</text>
</comment>
<dbReference type="SUPFAM" id="SSF47113">
    <property type="entry name" value="Histone-fold"/>
    <property type="match status" value="1"/>
</dbReference>
<dbReference type="RefSeq" id="XP_067489635.1">
    <property type="nucleotide sequence ID" value="XM_067635179.1"/>
</dbReference>
<dbReference type="Proteomes" id="UP000283090">
    <property type="component" value="Unassembled WGS sequence"/>
</dbReference>
<evidence type="ECO:0000313" key="14">
    <source>
        <dbReference type="Proteomes" id="UP000283090"/>
    </source>
</evidence>
<dbReference type="Pfam" id="PF02969">
    <property type="entry name" value="TAF"/>
    <property type="match status" value="1"/>
</dbReference>
<feature type="domain" description="TATA box binding protein associated factor (TAF) histone-like fold" evidence="12">
    <location>
        <begin position="134"/>
        <end position="196"/>
    </location>
</feature>
<dbReference type="GO" id="GO:0000786">
    <property type="term" value="C:nucleosome"/>
    <property type="evidence" value="ECO:0007669"/>
    <property type="project" value="UniProtKB-KW"/>
</dbReference>
<dbReference type="GO" id="GO:0003677">
    <property type="term" value="F:DNA binding"/>
    <property type="evidence" value="ECO:0007669"/>
    <property type="project" value="UniProtKB-KW"/>
</dbReference>
<dbReference type="PANTHER" id="PTHR10484">
    <property type="entry name" value="HISTONE H4"/>
    <property type="match status" value="1"/>
</dbReference>
<evidence type="ECO:0000256" key="7">
    <source>
        <dbReference type="ARBA" id="ARBA00023125"/>
    </source>
</evidence>
<evidence type="ECO:0000256" key="3">
    <source>
        <dbReference type="ARBA" id="ARBA00004286"/>
    </source>
</evidence>
<sequence>MPPGRDMAGRHAPIRGPTGLSRTGGMPPPRIFGFATVASARGTNANKTPTRPARAAPATPSSSTNPNVSRAFRVPQETPGETSRSGGGFAMRAAAKKTPAGSSVPGRGKGGKGLGVVSILRRHRKELRDNIYGITKPAIRRIARRGGVKRISASIYEEVRGVIKDFLRPIINSCVVYTEHAKRKTVTTTDVIHALRIRGRTIYGFDDPSANKTGRSRKRLAQFVARR</sequence>
<dbReference type="Gene3D" id="1.10.20.10">
    <property type="entry name" value="Histone, subunit A"/>
    <property type="match status" value="1"/>
</dbReference>
<accession>A0A436ZYJ4</accession>
<comment type="similarity">
    <text evidence="4 10">Belongs to the histone H4 family.</text>
</comment>
<dbReference type="AlphaFoldDB" id="A0A436ZYJ4"/>
<gene>
    <name evidence="13" type="ORF">DFL_005859</name>
</gene>
<evidence type="ECO:0000313" key="13">
    <source>
        <dbReference type="EMBL" id="RVD84091.1"/>
    </source>
</evidence>
<comment type="caution">
    <text evidence="13">The sequence shown here is derived from an EMBL/GenBank/DDBJ whole genome shotgun (WGS) entry which is preliminary data.</text>
</comment>
<evidence type="ECO:0000256" key="8">
    <source>
        <dbReference type="ARBA" id="ARBA00023242"/>
    </source>
</evidence>
<dbReference type="InterPro" id="IPR001951">
    <property type="entry name" value="Histone_H4"/>
</dbReference>
<dbReference type="SMART" id="SM00417">
    <property type="entry name" value="H4"/>
    <property type="match status" value="1"/>
</dbReference>
<organism evidence="13 14">
    <name type="scientific">Arthrobotrys flagrans</name>
    <name type="common">Nematode-trapping fungus</name>
    <name type="synonym">Trichothecium flagrans</name>
    <dbReference type="NCBI Taxonomy" id="97331"/>
    <lineage>
        <taxon>Eukaryota</taxon>
        <taxon>Fungi</taxon>
        <taxon>Dikarya</taxon>
        <taxon>Ascomycota</taxon>
        <taxon>Pezizomycotina</taxon>
        <taxon>Orbiliomycetes</taxon>
        <taxon>Orbiliales</taxon>
        <taxon>Orbiliaceae</taxon>
        <taxon>Arthrobotrys</taxon>
    </lineage>
</organism>
<evidence type="ECO:0000259" key="12">
    <source>
        <dbReference type="SMART" id="SM00803"/>
    </source>
</evidence>
<comment type="subunit">
    <text evidence="5 10">The nucleosome is a histone octamer containing two molecules each of H2A, H2B, H3 and H4 assembled in one H3-H4 heterotetramer and two H2A-H2B heterodimers. The octamer wraps approximately 147 bp of DNA.</text>
</comment>
<dbReference type="FunFam" id="1.10.20.10:FF:000012">
    <property type="entry name" value="Histone H4"/>
    <property type="match status" value="1"/>
</dbReference>